<evidence type="ECO:0000259" key="11">
    <source>
        <dbReference type="Pfam" id="PF04452"/>
    </source>
</evidence>
<accession>A0A178IIY0</accession>
<sequence>MLVNIILFTADEISAPLPHSDPRAAHILDVLRRRVGDTFDAGLIDGPRGKGTLVAVTPGALALAFAWDAAPPPPPPPIALIVGLPRPQTARKILNEATALGVAEIHFAATGRGEPSYALSTLWSTGEWRRHLVAGAAQAFCTRIPRVTWTQTLPEAFAALSADAIRIALDNYEAPQSLSRFLASLPPRSAHEPPRPLVLALGSERGWTAAERDLFRASGCVLAHLGPRVLRTETAAIAAVTLARAHLGLM</sequence>
<keyword evidence="7 10" id="KW-0949">S-adenosyl-L-methionine</keyword>
<dbReference type="PANTHER" id="PTHR30027:SF3">
    <property type="entry name" value="16S RRNA (URACIL(1498)-N(3))-METHYLTRANSFERASE"/>
    <property type="match status" value="1"/>
</dbReference>
<dbReference type="Pfam" id="PF04452">
    <property type="entry name" value="Methyltrans_RNA"/>
    <property type="match status" value="1"/>
</dbReference>
<dbReference type="NCBIfam" id="TIGR00046">
    <property type="entry name" value="RsmE family RNA methyltransferase"/>
    <property type="match status" value="1"/>
</dbReference>
<dbReference type="InterPro" id="IPR006700">
    <property type="entry name" value="RsmE"/>
</dbReference>
<evidence type="ECO:0000256" key="9">
    <source>
        <dbReference type="ARBA" id="ARBA00047944"/>
    </source>
</evidence>
<dbReference type="STRING" id="1184151.AW736_14465"/>
<dbReference type="InterPro" id="IPR029028">
    <property type="entry name" value="Alpha/beta_knot_MTases"/>
</dbReference>
<organism evidence="12 13">
    <name type="scientific">Termitidicoccus mucosus</name>
    <dbReference type="NCBI Taxonomy" id="1184151"/>
    <lineage>
        <taxon>Bacteria</taxon>
        <taxon>Pseudomonadati</taxon>
        <taxon>Verrucomicrobiota</taxon>
        <taxon>Opitutia</taxon>
        <taxon>Opitutales</taxon>
        <taxon>Opitutaceae</taxon>
        <taxon>Termitidicoccus</taxon>
    </lineage>
</organism>
<keyword evidence="6 10" id="KW-0808">Transferase</keyword>
<dbReference type="EC" id="2.1.1.193" evidence="10"/>
<evidence type="ECO:0000256" key="1">
    <source>
        <dbReference type="ARBA" id="ARBA00004496"/>
    </source>
</evidence>
<evidence type="ECO:0000256" key="8">
    <source>
        <dbReference type="ARBA" id="ARBA00025699"/>
    </source>
</evidence>
<dbReference type="GO" id="GO:0005737">
    <property type="term" value="C:cytoplasm"/>
    <property type="evidence" value="ECO:0007669"/>
    <property type="project" value="UniProtKB-SubCell"/>
</dbReference>
<name>A0A178IIY0_9BACT</name>
<dbReference type="CDD" id="cd18084">
    <property type="entry name" value="RsmE-like"/>
    <property type="match status" value="1"/>
</dbReference>
<evidence type="ECO:0000313" key="12">
    <source>
        <dbReference type="EMBL" id="OAM89159.1"/>
    </source>
</evidence>
<dbReference type="GO" id="GO:0070475">
    <property type="term" value="P:rRNA base methylation"/>
    <property type="evidence" value="ECO:0007669"/>
    <property type="project" value="TreeGrafter"/>
</dbReference>
<evidence type="ECO:0000313" key="13">
    <source>
        <dbReference type="Proteomes" id="UP000078486"/>
    </source>
</evidence>
<dbReference type="PIRSF" id="PIRSF015601">
    <property type="entry name" value="MTase_slr0722"/>
    <property type="match status" value="1"/>
</dbReference>
<keyword evidence="5 10" id="KW-0489">Methyltransferase</keyword>
<dbReference type="PANTHER" id="PTHR30027">
    <property type="entry name" value="RIBOSOMAL RNA SMALL SUBUNIT METHYLTRANSFERASE E"/>
    <property type="match status" value="1"/>
</dbReference>
<comment type="subcellular location">
    <subcellularLocation>
        <location evidence="1 10">Cytoplasm</location>
    </subcellularLocation>
</comment>
<keyword evidence="4 10" id="KW-0698">rRNA processing</keyword>
<protein>
    <recommendedName>
        <fullName evidence="10">Ribosomal RNA small subunit methyltransferase E</fullName>
        <ecNumber evidence="10">2.1.1.193</ecNumber>
    </recommendedName>
</protein>
<comment type="function">
    <text evidence="8 10">Specifically methylates the N3 position of the uracil ring of uridine 1498 (m3U1498) in 16S rRNA. Acts on the fully assembled 30S ribosomal subunit.</text>
</comment>
<dbReference type="SUPFAM" id="SSF75217">
    <property type="entry name" value="alpha/beta knot"/>
    <property type="match status" value="1"/>
</dbReference>
<keyword evidence="13" id="KW-1185">Reference proteome</keyword>
<evidence type="ECO:0000256" key="6">
    <source>
        <dbReference type="ARBA" id="ARBA00022679"/>
    </source>
</evidence>
<feature type="domain" description="Ribosomal RNA small subunit methyltransferase E methyltransferase" evidence="11">
    <location>
        <begin position="75"/>
        <end position="242"/>
    </location>
</feature>
<evidence type="ECO:0000256" key="7">
    <source>
        <dbReference type="ARBA" id="ARBA00022691"/>
    </source>
</evidence>
<evidence type="ECO:0000256" key="3">
    <source>
        <dbReference type="ARBA" id="ARBA00022490"/>
    </source>
</evidence>
<keyword evidence="3 10" id="KW-0963">Cytoplasm</keyword>
<dbReference type="AlphaFoldDB" id="A0A178IIY0"/>
<dbReference type="InterPro" id="IPR029026">
    <property type="entry name" value="tRNA_m1G_MTases_N"/>
</dbReference>
<evidence type="ECO:0000256" key="2">
    <source>
        <dbReference type="ARBA" id="ARBA00005528"/>
    </source>
</evidence>
<proteinExistence type="inferred from homology"/>
<comment type="caution">
    <text evidence="12">The sequence shown here is derived from an EMBL/GenBank/DDBJ whole genome shotgun (WGS) entry which is preliminary data.</text>
</comment>
<reference evidence="12 13" key="1">
    <citation type="submission" date="2016-01" db="EMBL/GenBank/DDBJ databases">
        <title>High potential of lignocellulose degradation of a new Verrucomicrobia species.</title>
        <authorList>
            <person name="Wang Y."/>
            <person name="Shi Y."/>
            <person name="Qiu Z."/>
            <person name="Liu S."/>
            <person name="Yang H."/>
        </authorList>
    </citation>
    <scope>NUCLEOTIDE SEQUENCE [LARGE SCALE GENOMIC DNA]</scope>
    <source>
        <strain evidence="12 13">TSB47</strain>
    </source>
</reference>
<dbReference type="GO" id="GO:0070042">
    <property type="term" value="F:rRNA (uridine-N3-)-methyltransferase activity"/>
    <property type="evidence" value="ECO:0007669"/>
    <property type="project" value="TreeGrafter"/>
</dbReference>
<evidence type="ECO:0000256" key="4">
    <source>
        <dbReference type="ARBA" id="ARBA00022552"/>
    </source>
</evidence>
<gene>
    <name evidence="12" type="ORF">AW736_14465</name>
</gene>
<dbReference type="InterPro" id="IPR046886">
    <property type="entry name" value="RsmE_MTase_dom"/>
</dbReference>
<evidence type="ECO:0000256" key="5">
    <source>
        <dbReference type="ARBA" id="ARBA00022603"/>
    </source>
</evidence>
<dbReference type="Proteomes" id="UP000078486">
    <property type="component" value="Unassembled WGS sequence"/>
</dbReference>
<comment type="catalytic activity">
    <reaction evidence="9 10">
        <text>uridine(1498) in 16S rRNA + S-adenosyl-L-methionine = N(3)-methyluridine(1498) in 16S rRNA + S-adenosyl-L-homocysteine + H(+)</text>
        <dbReference type="Rhea" id="RHEA:42920"/>
        <dbReference type="Rhea" id="RHEA-COMP:10283"/>
        <dbReference type="Rhea" id="RHEA-COMP:10284"/>
        <dbReference type="ChEBI" id="CHEBI:15378"/>
        <dbReference type="ChEBI" id="CHEBI:57856"/>
        <dbReference type="ChEBI" id="CHEBI:59789"/>
        <dbReference type="ChEBI" id="CHEBI:65315"/>
        <dbReference type="ChEBI" id="CHEBI:74502"/>
        <dbReference type="EC" id="2.1.1.193"/>
    </reaction>
</comment>
<dbReference type="Gene3D" id="3.40.1280.10">
    <property type="match status" value="1"/>
</dbReference>
<dbReference type="EMBL" id="LRRQ01000103">
    <property type="protein sequence ID" value="OAM89159.1"/>
    <property type="molecule type" value="Genomic_DNA"/>
</dbReference>
<evidence type="ECO:0000256" key="10">
    <source>
        <dbReference type="PIRNR" id="PIRNR015601"/>
    </source>
</evidence>
<comment type="similarity">
    <text evidence="2 10">Belongs to the RNA methyltransferase RsmE family.</text>
</comment>